<dbReference type="InterPro" id="IPR036732">
    <property type="entry name" value="AFP_Neu5c_C_sf"/>
</dbReference>
<reference evidence="2 3" key="1">
    <citation type="submission" date="2018-07" db="EMBL/GenBank/DDBJ databases">
        <title>Corallincola holothuriorum sp. nov., a new facultative anaerobe isolated from sea cucumber Apostichopus japonicus.</title>
        <authorList>
            <person name="Xia H."/>
        </authorList>
    </citation>
    <scope>NUCLEOTIDE SEQUENCE [LARGE SCALE GENOMIC DNA]</scope>
    <source>
        <strain evidence="2 3">C4</strain>
    </source>
</reference>
<dbReference type="Gene3D" id="3.90.1210.10">
    <property type="entry name" value="Antifreeze-like/N-acetylneuraminic acid synthase C-terminal domain"/>
    <property type="match status" value="1"/>
</dbReference>
<keyword evidence="3" id="KW-1185">Reference proteome</keyword>
<dbReference type="RefSeq" id="WP_114339770.1">
    <property type="nucleotide sequence ID" value="NZ_QPID01000013.1"/>
</dbReference>
<dbReference type="InterPro" id="IPR051690">
    <property type="entry name" value="PseI-like"/>
</dbReference>
<dbReference type="GO" id="GO:0047444">
    <property type="term" value="F:N-acylneuraminate-9-phosphate synthase activity"/>
    <property type="evidence" value="ECO:0007669"/>
    <property type="project" value="TreeGrafter"/>
</dbReference>
<dbReference type="InterPro" id="IPR057736">
    <property type="entry name" value="SAF_PseI/NeuA/NeuB"/>
</dbReference>
<protein>
    <submittedName>
        <fullName evidence="2">Pseudaminic acid synthase</fullName>
        <ecNumber evidence="2">2.5.1.97</ecNumber>
    </submittedName>
</protein>
<proteinExistence type="predicted"/>
<dbReference type="InterPro" id="IPR013785">
    <property type="entry name" value="Aldolase_TIM"/>
</dbReference>
<dbReference type="SUPFAM" id="SSF51269">
    <property type="entry name" value="AFP III-like domain"/>
    <property type="match status" value="1"/>
</dbReference>
<dbReference type="PANTHER" id="PTHR42966:SF2">
    <property type="entry name" value="PSEUDAMINIC ACID SYNTHASE"/>
    <property type="match status" value="1"/>
</dbReference>
<gene>
    <name evidence="2" type="primary">pseI</name>
    <name evidence="2" type="ORF">DU002_17635</name>
</gene>
<dbReference type="GO" id="GO:0016051">
    <property type="term" value="P:carbohydrate biosynthetic process"/>
    <property type="evidence" value="ECO:0007669"/>
    <property type="project" value="InterPro"/>
</dbReference>
<sequence length="352" mass="38383">MEKPNKAVIIDGRPIGPEHPPYIIAELSANHNGDLSRALKHIEAAKAAGADAIKIQTYTADTMTIDCDKPNFKIKGGLWDGYSLYQLYQEAHTPYEWHQAIFDKAHELGITCFSSPFDETAVDLLESLNAPAYKIASFEAVDLPLIKRVAETGKPMIISTGMANLSEIEEAVTTAKENGCSDIILLHCISGYPVPAEQSHLSTIPDLAARFNVLTGLSDHTLGTTVAVASIALGANLIEKHFTLSRADKGPDSSFSLEPGELKTLCQETKIAWQAIGKAGYERKPVEEANLTFRRSLFFVKDALAGETITPQHVRRIRPGQGLAPKFYDDVIGKKAAKDITRGTPVSWELLT</sequence>
<dbReference type="CDD" id="cd11615">
    <property type="entry name" value="SAF_NeuB_like"/>
    <property type="match status" value="1"/>
</dbReference>
<dbReference type="SMART" id="SM00858">
    <property type="entry name" value="SAF"/>
    <property type="match status" value="1"/>
</dbReference>
<dbReference type="Gene3D" id="3.20.20.70">
    <property type="entry name" value="Aldolase class I"/>
    <property type="match status" value="1"/>
</dbReference>
<dbReference type="InterPro" id="IPR013132">
    <property type="entry name" value="PseI/NeuA/B-like_N"/>
</dbReference>
<dbReference type="SUPFAM" id="SSF51569">
    <property type="entry name" value="Aldolase"/>
    <property type="match status" value="1"/>
</dbReference>
<name>A0A368N332_9GAMM</name>
<accession>A0A368N332</accession>
<dbReference type="InterPro" id="IPR020030">
    <property type="entry name" value="Pseudaminic_synth_PseI"/>
</dbReference>
<dbReference type="NCBIfam" id="TIGR03586">
    <property type="entry name" value="PseI"/>
    <property type="match status" value="1"/>
</dbReference>
<evidence type="ECO:0000313" key="3">
    <source>
        <dbReference type="Proteomes" id="UP000252558"/>
    </source>
</evidence>
<dbReference type="Pfam" id="PF08666">
    <property type="entry name" value="SAF"/>
    <property type="match status" value="1"/>
</dbReference>
<dbReference type="Proteomes" id="UP000252558">
    <property type="component" value="Unassembled WGS sequence"/>
</dbReference>
<evidence type="ECO:0000259" key="1">
    <source>
        <dbReference type="PROSITE" id="PS50844"/>
    </source>
</evidence>
<dbReference type="AlphaFoldDB" id="A0A368N332"/>
<dbReference type="EMBL" id="QPID01000013">
    <property type="protein sequence ID" value="RCU44580.1"/>
    <property type="molecule type" value="Genomic_DNA"/>
</dbReference>
<comment type="caution">
    <text evidence="2">The sequence shown here is derived from an EMBL/GenBank/DDBJ whole genome shotgun (WGS) entry which is preliminary data.</text>
</comment>
<keyword evidence="2" id="KW-0808">Transferase</keyword>
<organism evidence="2 3">
    <name type="scientific">Corallincola holothuriorum</name>
    <dbReference type="NCBI Taxonomy" id="2282215"/>
    <lineage>
        <taxon>Bacteria</taxon>
        <taxon>Pseudomonadati</taxon>
        <taxon>Pseudomonadota</taxon>
        <taxon>Gammaproteobacteria</taxon>
        <taxon>Alteromonadales</taxon>
        <taxon>Psychromonadaceae</taxon>
        <taxon>Corallincola</taxon>
    </lineage>
</organism>
<dbReference type="PROSITE" id="PS50844">
    <property type="entry name" value="AFP_LIKE"/>
    <property type="match status" value="1"/>
</dbReference>
<feature type="domain" description="AFP-like" evidence="1">
    <location>
        <begin position="296"/>
        <end position="352"/>
    </location>
</feature>
<evidence type="ECO:0000313" key="2">
    <source>
        <dbReference type="EMBL" id="RCU44580.1"/>
    </source>
</evidence>
<dbReference type="OrthoDB" id="9781701at2"/>
<dbReference type="Pfam" id="PF03102">
    <property type="entry name" value="NeuB"/>
    <property type="match status" value="1"/>
</dbReference>
<dbReference type="EC" id="2.5.1.97" evidence="2"/>
<dbReference type="InterPro" id="IPR013974">
    <property type="entry name" value="SAF"/>
</dbReference>
<dbReference type="PANTHER" id="PTHR42966">
    <property type="entry name" value="N-ACETYLNEURAMINATE SYNTHASE"/>
    <property type="match status" value="1"/>
</dbReference>
<dbReference type="InterPro" id="IPR006190">
    <property type="entry name" value="SAF_AFP_Neu5Ac"/>
</dbReference>